<keyword evidence="4 9" id="KW-0997">Cell inner membrane</keyword>
<dbReference type="PANTHER" id="PTHR35011:SF10">
    <property type="entry name" value="TRAP TRANSPORTER SMALL PERMEASE PROTEIN"/>
    <property type="match status" value="1"/>
</dbReference>
<evidence type="ECO:0000256" key="6">
    <source>
        <dbReference type="ARBA" id="ARBA00022989"/>
    </source>
</evidence>
<evidence type="ECO:0000256" key="2">
    <source>
        <dbReference type="ARBA" id="ARBA00022448"/>
    </source>
</evidence>
<feature type="transmembrane region" description="Helical" evidence="9">
    <location>
        <begin position="113"/>
        <end position="136"/>
    </location>
</feature>
<evidence type="ECO:0000256" key="5">
    <source>
        <dbReference type="ARBA" id="ARBA00022692"/>
    </source>
</evidence>
<evidence type="ECO:0000259" key="11">
    <source>
        <dbReference type="Pfam" id="PF04290"/>
    </source>
</evidence>
<keyword evidence="3" id="KW-1003">Cell membrane</keyword>
<keyword evidence="5 9" id="KW-0812">Transmembrane</keyword>
<keyword evidence="7 9" id="KW-0472">Membrane</keyword>
<evidence type="ECO:0000256" key="7">
    <source>
        <dbReference type="ARBA" id="ARBA00023136"/>
    </source>
</evidence>
<dbReference type="Pfam" id="PF04290">
    <property type="entry name" value="DctQ"/>
    <property type="match status" value="1"/>
</dbReference>
<feature type="transmembrane region" description="Helical" evidence="9">
    <location>
        <begin position="38"/>
        <end position="65"/>
    </location>
</feature>
<keyword evidence="2 9" id="KW-0813">Transport</keyword>
<dbReference type="InterPro" id="IPR055348">
    <property type="entry name" value="DctQ"/>
</dbReference>
<dbReference type="KEGG" id="hbh:E4T21_17300"/>
<dbReference type="Proteomes" id="UP000324285">
    <property type="component" value="Chromosome"/>
</dbReference>
<evidence type="ECO:0000256" key="3">
    <source>
        <dbReference type="ARBA" id="ARBA00022475"/>
    </source>
</evidence>
<dbReference type="AlphaFoldDB" id="A0A856QWB0"/>
<reference evidence="12" key="1">
    <citation type="submission" date="2021-02" db="EMBL/GenBank/DDBJ databases">
        <title>Strain Y2R2, a novel species of the genus Halomonas.</title>
        <authorList>
            <person name="Huang H."/>
        </authorList>
    </citation>
    <scope>NUCLEOTIDE SEQUENCE</scope>
    <source>
        <strain evidence="12">Y2R2</strain>
    </source>
</reference>
<evidence type="ECO:0000256" key="10">
    <source>
        <dbReference type="SAM" id="MobiDB-lite"/>
    </source>
</evidence>
<comment type="similarity">
    <text evidence="8 9">Belongs to the TRAP transporter small permease family.</text>
</comment>
<dbReference type="GO" id="GO:0015740">
    <property type="term" value="P:C4-dicarboxylate transport"/>
    <property type="evidence" value="ECO:0007669"/>
    <property type="project" value="TreeGrafter"/>
</dbReference>
<dbReference type="RefSeq" id="WP_205423411.1">
    <property type="nucleotide sequence ID" value="NZ_CP038437.2"/>
</dbReference>
<organism evidence="12 13">
    <name type="scientific">Halomonas binhaiensis</name>
    <dbReference type="NCBI Taxonomy" id="2562282"/>
    <lineage>
        <taxon>Bacteria</taxon>
        <taxon>Pseudomonadati</taxon>
        <taxon>Pseudomonadota</taxon>
        <taxon>Gammaproteobacteria</taxon>
        <taxon>Oceanospirillales</taxon>
        <taxon>Halomonadaceae</taxon>
        <taxon>Halomonas</taxon>
    </lineage>
</organism>
<gene>
    <name evidence="12" type="ORF">E4T21_17300</name>
</gene>
<feature type="transmembrane region" description="Helical" evidence="9">
    <location>
        <begin position="156"/>
        <end position="176"/>
    </location>
</feature>
<evidence type="ECO:0000256" key="8">
    <source>
        <dbReference type="ARBA" id="ARBA00038436"/>
    </source>
</evidence>
<comment type="subcellular location">
    <subcellularLocation>
        <location evidence="1 9">Cell inner membrane</location>
        <topology evidence="1 9">Multi-pass membrane protein</topology>
    </subcellularLocation>
</comment>
<evidence type="ECO:0000256" key="4">
    <source>
        <dbReference type="ARBA" id="ARBA00022519"/>
    </source>
</evidence>
<evidence type="ECO:0000313" key="12">
    <source>
        <dbReference type="EMBL" id="QEM84185.2"/>
    </source>
</evidence>
<evidence type="ECO:0000313" key="13">
    <source>
        <dbReference type="Proteomes" id="UP000324285"/>
    </source>
</evidence>
<name>A0A856QWB0_9GAMM</name>
<feature type="domain" description="Tripartite ATP-independent periplasmic transporters DctQ component" evidence="11">
    <location>
        <begin position="52"/>
        <end position="181"/>
    </location>
</feature>
<keyword evidence="6 9" id="KW-1133">Transmembrane helix</keyword>
<evidence type="ECO:0000256" key="9">
    <source>
        <dbReference type="RuleBase" id="RU369079"/>
    </source>
</evidence>
<dbReference type="GO" id="GO:0005886">
    <property type="term" value="C:plasma membrane"/>
    <property type="evidence" value="ECO:0007669"/>
    <property type="project" value="UniProtKB-SubCell"/>
</dbReference>
<proteinExistence type="inferred from homology"/>
<sequence length="211" mass="22558">MPHSTSGHAQPRDPRGHGQSLVCRLINAYCHLMDRLSIAAAVLAAALLGLGVLAVCHMIFVRYILGASTSWQTEFCVFSISAAMLLGAPYVLLTGGHVAITALPDVLPPLPRFVMNLIASLVGLGFCIALAYGAWLYLLEAWHAGWTTGTVWNPPLWPALLPIALGATLLVTQYLAEIARARILPSSKGLSPRKGLSSTEDLPPSKNQEAR</sequence>
<dbReference type="GO" id="GO:0022857">
    <property type="term" value="F:transmembrane transporter activity"/>
    <property type="evidence" value="ECO:0007669"/>
    <property type="project" value="UniProtKB-UniRule"/>
</dbReference>
<dbReference type="PANTHER" id="PTHR35011">
    <property type="entry name" value="2,3-DIKETO-L-GULONATE TRAP TRANSPORTER SMALL PERMEASE PROTEIN YIAM"/>
    <property type="match status" value="1"/>
</dbReference>
<evidence type="ECO:0000256" key="1">
    <source>
        <dbReference type="ARBA" id="ARBA00004429"/>
    </source>
</evidence>
<feature type="region of interest" description="Disordered" evidence="10">
    <location>
        <begin position="187"/>
        <end position="211"/>
    </location>
</feature>
<comment type="subunit">
    <text evidence="9">The complex comprises the extracytoplasmic solute receptor protein and the two transmembrane proteins.</text>
</comment>
<dbReference type="InterPro" id="IPR007387">
    <property type="entry name" value="TRAP_DctQ"/>
</dbReference>
<dbReference type="EMBL" id="CP038437">
    <property type="protein sequence ID" value="QEM84185.2"/>
    <property type="molecule type" value="Genomic_DNA"/>
</dbReference>
<protein>
    <recommendedName>
        <fullName evidence="9">TRAP transporter small permease protein</fullName>
    </recommendedName>
</protein>
<keyword evidence="13" id="KW-1185">Reference proteome</keyword>
<comment type="function">
    <text evidence="9">Part of the tripartite ATP-independent periplasmic (TRAP) transport system.</text>
</comment>
<accession>A0A856QWB0</accession>
<feature type="transmembrane region" description="Helical" evidence="9">
    <location>
        <begin position="77"/>
        <end position="101"/>
    </location>
</feature>